<dbReference type="Pfam" id="PF09557">
    <property type="entry name" value="DUF2382"/>
    <property type="match status" value="1"/>
</dbReference>
<dbReference type="NCBIfam" id="TIGR02271">
    <property type="entry name" value="YsnF/AvaK domain"/>
    <property type="match status" value="1"/>
</dbReference>
<dbReference type="RefSeq" id="WP_306077573.1">
    <property type="nucleotide sequence ID" value="NZ_JAROBZ020000003.1"/>
</dbReference>
<accession>A0ABV4Z1V9</accession>
<evidence type="ECO:0000313" key="3">
    <source>
        <dbReference type="EMBL" id="MFB3170793.1"/>
    </source>
</evidence>
<evidence type="ECO:0000256" key="1">
    <source>
        <dbReference type="SAM" id="MobiDB-lite"/>
    </source>
</evidence>
<feature type="compositionally biased region" description="Basic and acidic residues" evidence="1">
    <location>
        <begin position="280"/>
        <end position="291"/>
    </location>
</feature>
<name>A0ABV4Z1V9_9BACI</name>
<dbReference type="PANTHER" id="PTHR38463:SF1">
    <property type="entry name" value="STRESS RESPONSE PROTEIN YSNF"/>
    <property type="match status" value="1"/>
</dbReference>
<proteinExistence type="predicted"/>
<dbReference type="EMBL" id="JAROBZ020000003">
    <property type="protein sequence ID" value="MFB3170793.1"/>
    <property type="molecule type" value="Genomic_DNA"/>
</dbReference>
<feature type="region of interest" description="Disordered" evidence="1">
    <location>
        <begin position="262"/>
        <end position="291"/>
    </location>
</feature>
<evidence type="ECO:0000259" key="2">
    <source>
        <dbReference type="Pfam" id="PF09557"/>
    </source>
</evidence>
<feature type="domain" description="DUF2382" evidence="2">
    <location>
        <begin position="158"/>
        <end position="268"/>
    </location>
</feature>
<keyword evidence="4" id="KW-1185">Reference proteome</keyword>
<dbReference type="Proteomes" id="UP001241748">
    <property type="component" value="Unassembled WGS sequence"/>
</dbReference>
<evidence type="ECO:0000313" key="4">
    <source>
        <dbReference type="Proteomes" id="UP001241748"/>
    </source>
</evidence>
<sequence length="291" mass="32282">MGKTVLGVYNSSDEVIHAIEVFQNEGYSRKDFSIIANTSDVPSTIGEEIGVASEEITTRNNPPSEEHLGFLASLFTPFVDNTAQNDGGNTYYNHLIAQGISEADALKYEEDINSGMILLLAEKGLENVSAADRNSTVDFARNQTGLEDTFDTDKQQSLELREEQLDVNKHSVQTGEVEVKKDVVEEQKTVNVPVTHDEVYVERRSVDNTDADTTTPIGDEETIRVPIVEEKVEVTKKPVVAEELVIGKKQVTETQQVTENIKREEAKVTQEGDATDNEVTTDRNSVDTNRF</sequence>
<reference evidence="3 4" key="1">
    <citation type="submission" date="2024-05" db="EMBL/GenBank/DDBJ databases">
        <authorList>
            <person name="Venkateswaran K."/>
        </authorList>
    </citation>
    <scope>NUCLEOTIDE SEQUENCE [LARGE SCALE GENOMIC DNA]</scope>
    <source>
        <strain evidence="3 4">179-C4-2-HS</strain>
    </source>
</reference>
<dbReference type="PANTHER" id="PTHR38463">
    <property type="entry name" value="STRESS RESPONSE PROTEIN YSNF"/>
    <property type="match status" value="1"/>
</dbReference>
<organism evidence="3 4">
    <name type="scientific">Neobacillus driksii</name>
    <dbReference type="NCBI Taxonomy" id="3035913"/>
    <lineage>
        <taxon>Bacteria</taxon>
        <taxon>Bacillati</taxon>
        <taxon>Bacillota</taxon>
        <taxon>Bacilli</taxon>
        <taxon>Bacillales</taxon>
        <taxon>Bacillaceae</taxon>
        <taxon>Neobacillus</taxon>
    </lineage>
</organism>
<dbReference type="InterPro" id="IPR052967">
    <property type="entry name" value="Stress_Response_Assoc"/>
</dbReference>
<comment type="caution">
    <text evidence="3">The sequence shown here is derived from an EMBL/GenBank/DDBJ whole genome shotgun (WGS) entry which is preliminary data.</text>
</comment>
<gene>
    <name evidence="3" type="ORF">P5G62_027270</name>
</gene>
<dbReference type="InterPro" id="IPR019060">
    <property type="entry name" value="DUF2382"/>
</dbReference>
<protein>
    <submittedName>
        <fullName evidence="3">YsnF/AvaK domain-containing protein</fullName>
    </submittedName>
</protein>